<proteinExistence type="predicted"/>
<evidence type="ECO:0000259" key="1">
    <source>
        <dbReference type="Pfam" id="PF06172"/>
    </source>
</evidence>
<evidence type="ECO:0000313" key="3">
    <source>
        <dbReference type="Proteomes" id="UP000245370"/>
    </source>
</evidence>
<dbReference type="InterPro" id="IPR011051">
    <property type="entry name" value="RmlC_Cupin_sf"/>
</dbReference>
<dbReference type="PANTHER" id="PTHR33387:SF3">
    <property type="entry name" value="DUF985 DOMAIN-CONTAINING PROTEIN"/>
    <property type="match status" value="1"/>
</dbReference>
<dbReference type="CDD" id="cd06121">
    <property type="entry name" value="cupin_YML079wp"/>
    <property type="match status" value="1"/>
</dbReference>
<reference evidence="2 3" key="1">
    <citation type="submission" date="2018-05" db="EMBL/GenBank/DDBJ databases">
        <title>Brumimicrobium oceani sp. nov., isolated from coastal sediment.</title>
        <authorList>
            <person name="Kou Y."/>
        </authorList>
    </citation>
    <scope>NUCLEOTIDE SEQUENCE [LARGE SCALE GENOMIC DNA]</scope>
    <source>
        <strain evidence="2 3">C305</strain>
    </source>
</reference>
<dbReference type="AlphaFoldDB" id="A0A2U2XHE7"/>
<feature type="domain" description="DUF985" evidence="1">
    <location>
        <begin position="6"/>
        <end position="145"/>
    </location>
</feature>
<dbReference type="OrthoDB" id="9798288at2"/>
<dbReference type="RefSeq" id="WP_109358298.1">
    <property type="nucleotide sequence ID" value="NZ_QFRJ01000001.1"/>
</dbReference>
<dbReference type="Gene3D" id="2.60.120.10">
    <property type="entry name" value="Jelly Rolls"/>
    <property type="match status" value="1"/>
</dbReference>
<protein>
    <recommendedName>
        <fullName evidence="1">DUF985 domain-containing protein</fullName>
    </recommendedName>
</protein>
<dbReference type="PANTHER" id="PTHR33387">
    <property type="entry name" value="RMLC-LIKE JELLY ROLL FOLD PROTEIN"/>
    <property type="match status" value="1"/>
</dbReference>
<gene>
    <name evidence="2" type="ORF">DIT68_02850</name>
</gene>
<dbReference type="SUPFAM" id="SSF51182">
    <property type="entry name" value="RmlC-like cupins"/>
    <property type="match status" value="1"/>
</dbReference>
<reference evidence="2 3" key="2">
    <citation type="submission" date="2018-05" db="EMBL/GenBank/DDBJ databases">
        <authorList>
            <person name="Lanie J.A."/>
            <person name="Ng W.-L."/>
            <person name="Kazmierczak K.M."/>
            <person name="Andrzejewski T.M."/>
            <person name="Davidsen T.M."/>
            <person name="Wayne K.J."/>
            <person name="Tettelin H."/>
            <person name="Glass J.I."/>
            <person name="Rusch D."/>
            <person name="Podicherti R."/>
            <person name="Tsui H.-C.T."/>
            <person name="Winkler M.E."/>
        </authorList>
    </citation>
    <scope>NUCLEOTIDE SEQUENCE [LARGE SCALE GENOMIC DNA]</scope>
    <source>
        <strain evidence="2 3">C305</strain>
    </source>
</reference>
<name>A0A2U2XHE7_9FLAO</name>
<organism evidence="2 3">
    <name type="scientific">Brumimicrobium oceani</name>
    <dbReference type="NCBI Taxonomy" id="2100725"/>
    <lineage>
        <taxon>Bacteria</taxon>
        <taxon>Pseudomonadati</taxon>
        <taxon>Bacteroidota</taxon>
        <taxon>Flavobacteriia</taxon>
        <taxon>Flavobacteriales</taxon>
        <taxon>Crocinitomicaceae</taxon>
        <taxon>Brumimicrobium</taxon>
    </lineage>
</organism>
<dbReference type="InterPro" id="IPR014710">
    <property type="entry name" value="RmlC-like_jellyroll"/>
</dbReference>
<comment type="caution">
    <text evidence="2">The sequence shown here is derived from an EMBL/GenBank/DDBJ whole genome shotgun (WGS) entry which is preliminary data.</text>
</comment>
<accession>A0A2U2XHE7</accession>
<dbReference type="InterPro" id="IPR009327">
    <property type="entry name" value="Cupin_DUF985"/>
</dbReference>
<keyword evidence="3" id="KW-1185">Reference proteome</keyword>
<dbReference type="Pfam" id="PF06172">
    <property type="entry name" value="Cupin_5"/>
    <property type="match status" value="1"/>
</dbReference>
<sequence>MKSKIQDIVERLDLQEHPEGGYFKETHRSVGEITEENLGENYKGSRNYSTTIYFLLTSANFSAFHRIKQDEIWHFYDGSPIRLHVITKDGAYHEHIIGRDFEKGQLPQRIVEGGDWFASEVLENNSYSLAGCTVSPGFSFEDFEMKSKKELVELFPDHEEIIGRLTRY</sequence>
<dbReference type="InterPro" id="IPR039935">
    <property type="entry name" value="YML079W-like"/>
</dbReference>
<evidence type="ECO:0000313" key="2">
    <source>
        <dbReference type="EMBL" id="PWH87219.1"/>
    </source>
</evidence>
<dbReference type="EMBL" id="QFRJ01000001">
    <property type="protein sequence ID" value="PWH87219.1"/>
    <property type="molecule type" value="Genomic_DNA"/>
</dbReference>
<dbReference type="Proteomes" id="UP000245370">
    <property type="component" value="Unassembled WGS sequence"/>
</dbReference>